<dbReference type="PANTHER" id="PTHR38225:SF4">
    <property type="entry name" value="PROTEIN, PUTATIVE-RELATED"/>
    <property type="match status" value="1"/>
</dbReference>
<evidence type="ECO:0000313" key="2">
    <source>
        <dbReference type="EMBL" id="CAH1421332.1"/>
    </source>
</evidence>
<keyword evidence="1" id="KW-0472">Membrane</keyword>
<evidence type="ECO:0000313" key="3">
    <source>
        <dbReference type="Proteomes" id="UP001157418"/>
    </source>
</evidence>
<keyword evidence="1" id="KW-1133">Transmembrane helix</keyword>
<feature type="transmembrane region" description="Helical" evidence="1">
    <location>
        <begin position="93"/>
        <end position="122"/>
    </location>
</feature>
<reference evidence="2 3" key="1">
    <citation type="submission" date="2022-01" db="EMBL/GenBank/DDBJ databases">
        <authorList>
            <person name="Xiong W."/>
            <person name="Schranz E."/>
        </authorList>
    </citation>
    <scope>NUCLEOTIDE SEQUENCE [LARGE SCALE GENOMIC DNA]</scope>
</reference>
<evidence type="ECO:0000256" key="1">
    <source>
        <dbReference type="SAM" id="Phobius"/>
    </source>
</evidence>
<comment type="caution">
    <text evidence="2">The sequence shown here is derived from an EMBL/GenBank/DDBJ whole genome shotgun (WGS) entry which is preliminary data.</text>
</comment>
<dbReference type="Proteomes" id="UP001157418">
    <property type="component" value="Unassembled WGS sequence"/>
</dbReference>
<organism evidence="2 3">
    <name type="scientific">Lactuca virosa</name>
    <dbReference type="NCBI Taxonomy" id="75947"/>
    <lineage>
        <taxon>Eukaryota</taxon>
        <taxon>Viridiplantae</taxon>
        <taxon>Streptophyta</taxon>
        <taxon>Embryophyta</taxon>
        <taxon>Tracheophyta</taxon>
        <taxon>Spermatophyta</taxon>
        <taxon>Magnoliopsida</taxon>
        <taxon>eudicotyledons</taxon>
        <taxon>Gunneridae</taxon>
        <taxon>Pentapetalae</taxon>
        <taxon>asterids</taxon>
        <taxon>campanulids</taxon>
        <taxon>Asterales</taxon>
        <taxon>Asteraceae</taxon>
        <taxon>Cichorioideae</taxon>
        <taxon>Cichorieae</taxon>
        <taxon>Lactucinae</taxon>
        <taxon>Lactuca</taxon>
    </lineage>
</organism>
<name>A0AAU9M3R3_9ASTR</name>
<gene>
    <name evidence="2" type="ORF">LVIROSA_LOCUS8741</name>
</gene>
<sequence length="123" mass="14171">MKMSTLTPSFAYGTMLPPQKEHKVSSRLKISAQRSQFEGWSSNPVDLNMMVPNDRIKVMRTKKTLKGNHRPYGWDYASNYIHKPKKHPEYLQTILLIFGPMSFSILFGTTLICIFSLVVHLIL</sequence>
<proteinExistence type="predicted"/>
<keyword evidence="3" id="KW-1185">Reference proteome</keyword>
<dbReference type="AlphaFoldDB" id="A0AAU9M3R3"/>
<protein>
    <submittedName>
        <fullName evidence="2">Uncharacterized protein</fullName>
    </submittedName>
</protein>
<accession>A0AAU9M3R3</accession>
<dbReference type="PANTHER" id="PTHR38225">
    <property type="entry name" value="PROTEIN, PUTATIVE-RELATED"/>
    <property type="match status" value="1"/>
</dbReference>
<keyword evidence="1" id="KW-0812">Transmembrane</keyword>
<dbReference type="EMBL" id="CAKMRJ010001112">
    <property type="protein sequence ID" value="CAH1421332.1"/>
    <property type="molecule type" value="Genomic_DNA"/>
</dbReference>